<proteinExistence type="predicted"/>
<organism evidence="2 3">
    <name type="scientific">Tetraparma gracilis</name>
    <dbReference type="NCBI Taxonomy" id="2962635"/>
    <lineage>
        <taxon>Eukaryota</taxon>
        <taxon>Sar</taxon>
        <taxon>Stramenopiles</taxon>
        <taxon>Ochrophyta</taxon>
        <taxon>Bolidophyceae</taxon>
        <taxon>Parmales</taxon>
        <taxon>Triparmaceae</taxon>
        <taxon>Tetraparma</taxon>
    </lineage>
</organism>
<evidence type="ECO:0000313" key="3">
    <source>
        <dbReference type="Proteomes" id="UP001165060"/>
    </source>
</evidence>
<protein>
    <submittedName>
        <fullName evidence="2">Uncharacterized protein</fullName>
    </submittedName>
</protein>
<gene>
    <name evidence="2" type="ORF">TeGR_g11263</name>
</gene>
<name>A0ABQ6N238_9STRA</name>
<evidence type="ECO:0000256" key="1">
    <source>
        <dbReference type="SAM" id="SignalP"/>
    </source>
</evidence>
<reference evidence="2 3" key="1">
    <citation type="journal article" date="2023" name="Commun. Biol.">
        <title>Genome analysis of Parmales, the sister group of diatoms, reveals the evolutionary specialization of diatoms from phago-mixotrophs to photoautotrophs.</title>
        <authorList>
            <person name="Ban H."/>
            <person name="Sato S."/>
            <person name="Yoshikawa S."/>
            <person name="Yamada K."/>
            <person name="Nakamura Y."/>
            <person name="Ichinomiya M."/>
            <person name="Sato N."/>
            <person name="Blanc-Mathieu R."/>
            <person name="Endo H."/>
            <person name="Kuwata A."/>
            <person name="Ogata H."/>
        </authorList>
    </citation>
    <scope>NUCLEOTIDE SEQUENCE [LARGE SCALE GENOMIC DNA]</scope>
</reference>
<dbReference type="Proteomes" id="UP001165060">
    <property type="component" value="Unassembled WGS sequence"/>
</dbReference>
<accession>A0ABQ6N238</accession>
<dbReference type="EMBL" id="BRYB01002050">
    <property type="protein sequence ID" value="GMI38778.1"/>
    <property type="molecule type" value="Genomic_DNA"/>
</dbReference>
<comment type="caution">
    <text evidence="2">The sequence shown here is derived from an EMBL/GenBank/DDBJ whole genome shotgun (WGS) entry which is preliminary data.</text>
</comment>
<feature type="signal peptide" evidence="1">
    <location>
        <begin position="1"/>
        <end position="19"/>
    </location>
</feature>
<keyword evidence="3" id="KW-1185">Reference proteome</keyword>
<keyword evidence="1" id="KW-0732">Signal</keyword>
<sequence length="244" mass="25822">MQSALAILALALVLAATSAFMAPLGPAPLSSLSAARPKIGKAAAATKAAPAEKKNPFAFLQPQPKAKVGAKKVVAKAAPKKAAAKPMFGKKAPVAKVAAKPEKKGSLFSAVAGLDLWAPRVAAGTANTYGSRSKKGLKVGTITQGKSYIPSGLTAAQYNKDRAGAQAKKDARYKMNVAKAGKFLGYDEFYLKRGTDLKAGWKKDVTLGHRMAKTDYDWDNIKTKGFESEVKEPKKLNLFGMKKK</sequence>
<evidence type="ECO:0000313" key="2">
    <source>
        <dbReference type="EMBL" id="GMI38778.1"/>
    </source>
</evidence>
<feature type="chain" id="PRO_5045047493" evidence="1">
    <location>
        <begin position="20"/>
        <end position="244"/>
    </location>
</feature>